<comment type="caution">
    <text evidence="12">The sequence shown here is derived from an EMBL/GenBank/DDBJ whole genome shotgun (WGS) entry which is preliminary data.</text>
</comment>
<dbReference type="PANTHER" id="PTHR45989">
    <property type="entry name" value="TRANSLATION INITIATION FACTOR EIF-2B SUBUNIT GAMMA"/>
    <property type="match status" value="1"/>
</dbReference>
<comment type="function">
    <text evidence="8">Acts as a component of the translation initiation factor 2B (eIF2B) complex, which catalyzes the exchange of GDP for GTP on the eukaryotic initiation factor 2 (eIF2) complex gamma subunit. Its guanine nucleotide exchange factor activity is repressed when bound to eIF2 complex phosphorylated on the alpha subunit, thereby limiting the amount of methionyl-initiator methionine tRNA available to the ribosome and consequently global translation is repressed.</text>
</comment>
<protein>
    <recommendedName>
        <fullName evidence="6">Translation initiation factor eIF2B subunit gamma</fullName>
    </recommendedName>
    <alternativeName>
        <fullName evidence="7">eIF2B GDP-GTP exchange factor subunit gamma</fullName>
    </alternativeName>
</protein>
<sequence length="421" mass="47064">MNLLFEKTKHHRQSEFQAVILAGYGSSNRLYPISEDENLPKALLPVGNKPMIAYTLDWLEKAGIYDAIVVIQTTGNAQQKLSGYLSRSYTGSVHCNVVGVEEDCETAEALRAIKDKIDVTLYYEPSNLEAIGKDDELLPYVGIEPTRDALVYKANRSDDEDFSMRMSLLTRFPRVRIHTDLQDAHLYIFKRWVIDMVADKESIASISDDLIPMLVKCQYQKKMVERENVEKYASSYQHLLKTALSLSTTSSDDIDQDIFMPDPIHPSFKSPVTTRVFIYRDGFCGRGNTMATYTELNRYVIKQGTPIVRIPPTAEVAPKTQVGNDSVIGEHTKIDERSSVKKSSVGAHCVIGKNVKIANSVIMDYVVIGDNAKVDGCVICNNAKVLDKAVLKDCEVASDFVVEKESQVKGEKLVAFREAIS</sequence>
<organism evidence="12 13">
    <name type="scientific">Absidia repens</name>
    <dbReference type="NCBI Taxonomy" id="90262"/>
    <lineage>
        <taxon>Eukaryota</taxon>
        <taxon>Fungi</taxon>
        <taxon>Fungi incertae sedis</taxon>
        <taxon>Mucoromycota</taxon>
        <taxon>Mucoromycotina</taxon>
        <taxon>Mucoromycetes</taxon>
        <taxon>Mucorales</taxon>
        <taxon>Cunninghamellaceae</taxon>
        <taxon>Absidia</taxon>
    </lineage>
</organism>
<keyword evidence="4" id="KW-0396">Initiation factor</keyword>
<feature type="domain" description="EIF2B subunit epsilon/gamma LbH" evidence="11">
    <location>
        <begin position="315"/>
        <end position="406"/>
    </location>
</feature>
<dbReference type="InterPro" id="IPR005835">
    <property type="entry name" value="NTP_transferase_dom"/>
</dbReference>
<evidence type="ECO:0000256" key="8">
    <source>
        <dbReference type="ARBA" id="ARBA00045373"/>
    </source>
</evidence>
<comment type="subcellular location">
    <subcellularLocation>
        <location evidence="1">Cytoplasm</location>
        <location evidence="1">Cytosol</location>
    </subcellularLocation>
</comment>
<comment type="similarity">
    <text evidence="2">Belongs to the eIF-2B gamma/epsilon subunits family.</text>
</comment>
<dbReference type="InterPro" id="IPR056764">
    <property type="entry name" value="LbH_EIF2B3/5"/>
</dbReference>
<keyword evidence="5" id="KW-0648">Protein biosynthesis</keyword>
<dbReference type="GO" id="GO:0005851">
    <property type="term" value="C:eukaryotic translation initiation factor 2B complex"/>
    <property type="evidence" value="ECO:0007669"/>
    <property type="project" value="EnsemblFungi"/>
</dbReference>
<dbReference type="PANTHER" id="PTHR45989:SF1">
    <property type="entry name" value="TRANSLATION INITIATION FACTOR EIF-2B SUBUNIT GAMMA"/>
    <property type="match status" value="1"/>
</dbReference>
<evidence type="ECO:0000256" key="5">
    <source>
        <dbReference type="ARBA" id="ARBA00022917"/>
    </source>
</evidence>
<evidence type="ECO:0000256" key="3">
    <source>
        <dbReference type="ARBA" id="ARBA00022490"/>
    </source>
</evidence>
<dbReference type="SUPFAM" id="SSF53448">
    <property type="entry name" value="Nucleotide-diphospho-sugar transferases"/>
    <property type="match status" value="1"/>
</dbReference>
<evidence type="ECO:0000256" key="9">
    <source>
        <dbReference type="ARBA" id="ARBA00046432"/>
    </source>
</evidence>
<dbReference type="GO" id="GO:0005085">
    <property type="term" value="F:guanyl-nucleotide exchange factor activity"/>
    <property type="evidence" value="ECO:0007669"/>
    <property type="project" value="EnsemblFungi"/>
</dbReference>
<dbReference type="EMBL" id="MCGE01000014">
    <property type="protein sequence ID" value="ORZ14520.1"/>
    <property type="molecule type" value="Genomic_DNA"/>
</dbReference>
<dbReference type="InterPro" id="IPR051960">
    <property type="entry name" value="eIF2B_gamma"/>
</dbReference>
<dbReference type="GO" id="GO:0002183">
    <property type="term" value="P:cytoplasmic translational initiation"/>
    <property type="evidence" value="ECO:0007669"/>
    <property type="project" value="EnsemblFungi"/>
</dbReference>
<evidence type="ECO:0000256" key="7">
    <source>
        <dbReference type="ARBA" id="ARBA00044229"/>
    </source>
</evidence>
<dbReference type="CDD" id="cd04652">
    <property type="entry name" value="LbH_eIF2B_gamma_C"/>
    <property type="match status" value="1"/>
</dbReference>
<dbReference type="Proteomes" id="UP000193560">
    <property type="component" value="Unassembled WGS sequence"/>
</dbReference>
<dbReference type="GO" id="GO:0005829">
    <property type="term" value="C:cytosol"/>
    <property type="evidence" value="ECO:0007669"/>
    <property type="project" value="UniProtKB-SubCell"/>
</dbReference>
<reference evidence="12 13" key="1">
    <citation type="submission" date="2016-07" db="EMBL/GenBank/DDBJ databases">
        <title>Pervasive Adenine N6-methylation of Active Genes in Fungi.</title>
        <authorList>
            <consortium name="DOE Joint Genome Institute"/>
            <person name="Mondo S.J."/>
            <person name="Dannebaum R.O."/>
            <person name="Kuo R.C."/>
            <person name="Labutti K."/>
            <person name="Haridas S."/>
            <person name="Kuo A."/>
            <person name="Salamov A."/>
            <person name="Ahrendt S.R."/>
            <person name="Lipzen A."/>
            <person name="Sullivan W."/>
            <person name="Andreopoulos W.B."/>
            <person name="Clum A."/>
            <person name="Lindquist E."/>
            <person name="Daum C."/>
            <person name="Ramamoorthy G.K."/>
            <person name="Gryganskyi A."/>
            <person name="Culley D."/>
            <person name="Magnuson J.K."/>
            <person name="James T.Y."/>
            <person name="O'Malley M.A."/>
            <person name="Stajich J.E."/>
            <person name="Spatafora J.W."/>
            <person name="Visel A."/>
            <person name="Grigoriev I.V."/>
        </authorList>
    </citation>
    <scope>NUCLEOTIDE SEQUENCE [LARGE SCALE GENOMIC DNA]</scope>
    <source>
        <strain evidence="12 13">NRRL 1336</strain>
    </source>
</reference>
<evidence type="ECO:0000256" key="2">
    <source>
        <dbReference type="ARBA" id="ARBA00007878"/>
    </source>
</evidence>
<evidence type="ECO:0000259" key="10">
    <source>
        <dbReference type="Pfam" id="PF00483"/>
    </source>
</evidence>
<evidence type="ECO:0000313" key="13">
    <source>
        <dbReference type="Proteomes" id="UP000193560"/>
    </source>
</evidence>
<dbReference type="InterPro" id="IPR029044">
    <property type="entry name" value="Nucleotide-diphossugar_trans"/>
</dbReference>
<keyword evidence="13" id="KW-1185">Reference proteome</keyword>
<dbReference type="Gene3D" id="3.90.550.10">
    <property type="entry name" value="Spore Coat Polysaccharide Biosynthesis Protein SpsA, Chain A"/>
    <property type="match status" value="1"/>
</dbReference>
<proteinExistence type="inferred from homology"/>
<evidence type="ECO:0000313" key="12">
    <source>
        <dbReference type="EMBL" id="ORZ14520.1"/>
    </source>
</evidence>
<keyword evidence="12" id="KW-0808">Transferase</keyword>
<dbReference type="GO" id="GO:0016740">
    <property type="term" value="F:transferase activity"/>
    <property type="evidence" value="ECO:0007669"/>
    <property type="project" value="UniProtKB-KW"/>
</dbReference>
<keyword evidence="3" id="KW-0963">Cytoplasm</keyword>
<evidence type="ECO:0000256" key="4">
    <source>
        <dbReference type="ARBA" id="ARBA00022540"/>
    </source>
</evidence>
<accession>A0A1X2IDC8</accession>
<evidence type="ECO:0000259" key="11">
    <source>
        <dbReference type="Pfam" id="PF25084"/>
    </source>
</evidence>
<dbReference type="OrthoDB" id="10250549at2759"/>
<evidence type="ECO:0000256" key="6">
    <source>
        <dbReference type="ARBA" id="ARBA00044196"/>
    </source>
</evidence>
<name>A0A1X2IDC8_9FUNG</name>
<dbReference type="GO" id="GO:0003743">
    <property type="term" value="F:translation initiation factor activity"/>
    <property type="evidence" value="ECO:0007669"/>
    <property type="project" value="UniProtKB-KW"/>
</dbReference>
<gene>
    <name evidence="12" type="ORF">BCR42DRAFT_461283</name>
</gene>
<dbReference type="Gene3D" id="2.160.10.10">
    <property type="entry name" value="Hexapeptide repeat proteins"/>
    <property type="match status" value="1"/>
</dbReference>
<dbReference type="Pfam" id="PF25084">
    <property type="entry name" value="LbH_EIF2B"/>
    <property type="match status" value="1"/>
</dbReference>
<feature type="domain" description="Nucleotidyl transferase" evidence="10">
    <location>
        <begin position="18"/>
        <end position="118"/>
    </location>
</feature>
<evidence type="ECO:0000256" key="1">
    <source>
        <dbReference type="ARBA" id="ARBA00004514"/>
    </source>
</evidence>
<dbReference type="AlphaFoldDB" id="A0A1X2IDC8"/>
<comment type="subunit">
    <text evidence="9">Component of the translation initiation factor 2B (eIF2B) complex which is a heterodecamer of two sets of five different subunits: alpha, beta, gamma, delta and epsilon. Subunits alpha, beta and delta comprise a regulatory subcomplex and subunits epsilon and gamma comprise a catalytic subcomplex. Within the complex, the hexameric regulatory complex resides at the center, with the two heterodimeric catalytic subcomplexes bound on opposite sides.</text>
</comment>
<dbReference type="Pfam" id="PF00483">
    <property type="entry name" value="NTP_transferase"/>
    <property type="match status" value="1"/>
</dbReference>
<dbReference type="STRING" id="90262.A0A1X2IDC8"/>